<gene>
    <name evidence="1" type="ORF">Mterra_03254</name>
</gene>
<accession>A0A399EGA0</accession>
<protein>
    <submittedName>
        <fullName evidence="1">Uncharacterized protein</fullName>
    </submittedName>
</protein>
<reference evidence="1 2" key="1">
    <citation type="submission" date="2018-08" db="EMBL/GenBank/DDBJ databases">
        <title>Meiothermus terrae DSM 26712 genome sequencing project.</title>
        <authorList>
            <person name="Da Costa M.S."/>
            <person name="Albuquerque L."/>
            <person name="Raposo P."/>
            <person name="Froufe H.J.C."/>
            <person name="Barroso C.S."/>
            <person name="Egas C."/>
        </authorList>
    </citation>
    <scope>NUCLEOTIDE SEQUENCE [LARGE SCALE GENOMIC DNA]</scope>
    <source>
        <strain evidence="1 2">DSM 26712</strain>
    </source>
</reference>
<organism evidence="1 2">
    <name type="scientific">Calidithermus terrae</name>
    <dbReference type="NCBI Taxonomy" id="1408545"/>
    <lineage>
        <taxon>Bacteria</taxon>
        <taxon>Thermotogati</taxon>
        <taxon>Deinococcota</taxon>
        <taxon>Deinococci</taxon>
        <taxon>Thermales</taxon>
        <taxon>Thermaceae</taxon>
        <taxon>Calidithermus</taxon>
    </lineage>
</organism>
<keyword evidence="2" id="KW-1185">Reference proteome</keyword>
<comment type="caution">
    <text evidence="1">The sequence shown here is derived from an EMBL/GenBank/DDBJ whole genome shotgun (WGS) entry which is preliminary data.</text>
</comment>
<name>A0A399EGA0_9DEIN</name>
<dbReference type="AlphaFoldDB" id="A0A399EGA0"/>
<dbReference type="EMBL" id="QXDL01000185">
    <property type="protein sequence ID" value="RIH81311.1"/>
    <property type="molecule type" value="Genomic_DNA"/>
</dbReference>
<proteinExistence type="predicted"/>
<evidence type="ECO:0000313" key="2">
    <source>
        <dbReference type="Proteomes" id="UP000265715"/>
    </source>
</evidence>
<sequence>MSDEEVCSAAFMDRVLEALRRTDALVSYLCEVLKLPTGAEPVKG</sequence>
<evidence type="ECO:0000313" key="1">
    <source>
        <dbReference type="EMBL" id="RIH81311.1"/>
    </source>
</evidence>
<dbReference type="Proteomes" id="UP000265715">
    <property type="component" value="Unassembled WGS sequence"/>
</dbReference>